<protein>
    <submittedName>
        <fullName evidence="1">Uncharacterized protein</fullName>
    </submittedName>
</protein>
<reference evidence="1" key="1">
    <citation type="submission" date="2022-02" db="EMBL/GenBank/DDBJ databases">
        <title>Crop Bioprotection Bacillus Genome Sequencing.</title>
        <authorList>
            <person name="Dunlap C."/>
        </authorList>
    </citation>
    <scope>NUCLEOTIDE SEQUENCE</scope>
    <source>
        <strain evidence="1">EC49O2N-C10</strain>
    </source>
</reference>
<dbReference type="EMBL" id="JALAWA010000013">
    <property type="protein sequence ID" value="MCY9186490.1"/>
    <property type="molecule type" value="Genomic_DNA"/>
</dbReference>
<dbReference type="RefSeq" id="WP_268522494.1">
    <property type="nucleotide sequence ID" value="NZ_JALAWA010000013.1"/>
</dbReference>
<gene>
    <name evidence="1" type="ORF">MOF03_17940</name>
</gene>
<comment type="caution">
    <text evidence="1">The sequence shown here is derived from an EMBL/GenBank/DDBJ whole genome shotgun (WGS) entry which is preliminary data.</text>
</comment>
<dbReference type="AlphaFoldDB" id="A0A9Q4HPA4"/>
<sequence>MNNSLGSKTDIHFCNGSHIEAVQLSNTLRGFNSNFLWGQMQENISKEIKWWGITLNGNEKAVKALSKLLGIIKTLFENLYKVQANTIEKHVRKLYEHVPEYETKFLEFVNEQLPNLRGYLQIELPYNPQLISSIEYEIYISSAEIDCEYPFDARGCIITFFQRIPEIIGLYKD</sequence>
<dbReference type="Proteomes" id="UP001073053">
    <property type="component" value="Unassembled WGS sequence"/>
</dbReference>
<evidence type="ECO:0000313" key="1">
    <source>
        <dbReference type="EMBL" id="MCY9186490.1"/>
    </source>
</evidence>
<accession>A0A9Q4HPA4</accession>
<evidence type="ECO:0000313" key="2">
    <source>
        <dbReference type="Proteomes" id="UP001073053"/>
    </source>
</evidence>
<proteinExistence type="predicted"/>
<organism evidence="1 2">
    <name type="scientific">Bacillus halotolerans</name>
    <dbReference type="NCBI Taxonomy" id="260554"/>
    <lineage>
        <taxon>Bacteria</taxon>
        <taxon>Bacillati</taxon>
        <taxon>Bacillota</taxon>
        <taxon>Bacilli</taxon>
        <taxon>Bacillales</taxon>
        <taxon>Bacillaceae</taxon>
        <taxon>Bacillus</taxon>
    </lineage>
</organism>
<name>A0A9Q4HPA4_9BACI</name>